<comment type="caution">
    <text evidence="1">The sequence shown here is derived from an EMBL/GenBank/DDBJ whole genome shotgun (WGS) entry which is preliminary data.</text>
</comment>
<evidence type="ECO:0000313" key="1">
    <source>
        <dbReference type="EMBL" id="NDV90268.1"/>
    </source>
</evidence>
<evidence type="ECO:0008006" key="3">
    <source>
        <dbReference type="Google" id="ProtNLM"/>
    </source>
</evidence>
<accession>A0A7X5LJ57</accession>
<protein>
    <recommendedName>
        <fullName evidence="3">Bacteriocin</fullName>
    </recommendedName>
</protein>
<keyword evidence="2" id="KW-1185">Reference proteome</keyword>
<dbReference type="Proteomes" id="UP000470213">
    <property type="component" value="Unassembled WGS sequence"/>
</dbReference>
<name>A0A7X5LJ57_9ALTE</name>
<evidence type="ECO:0000313" key="2">
    <source>
        <dbReference type="Proteomes" id="UP000470213"/>
    </source>
</evidence>
<proteinExistence type="predicted"/>
<gene>
    <name evidence="1" type="ORF">GTH32_03545</name>
</gene>
<dbReference type="RefSeq" id="WP_163083861.1">
    <property type="nucleotide sequence ID" value="NZ_JAAAWN010000003.1"/>
</dbReference>
<reference evidence="1 2" key="1">
    <citation type="submission" date="2020-01" db="EMBL/GenBank/DDBJ databases">
        <authorList>
            <person name="Chen J."/>
            <person name="Zhu S."/>
            <person name="Yang J."/>
        </authorList>
    </citation>
    <scope>NUCLEOTIDE SEQUENCE [LARGE SCALE GENOMIC DNA]</scope>
    <source>
        <strain evidence="1 2">345S023</strain>
    </source>
</reference>
<organism evidence="1 2">
    <name type="scientific">Alteromonas profundi</name>
    <dbReference type="NCBI Taxonomy" id="2696062"/>
    <lineage>
        <taxon>Bacteria</taxon>
        <taxon>Pseudomonadati</taxon>
        <taxon>Pseudomonadota</taxon>
        <taxon>Gammaproteobacteria</taxon>
        <taxon>Alteromonadales</taxon>
        <taxon>Alteromonadaceae</taxon>
        <taxon>Alteromonas/Salinimonas group</taxon>
        <taxon>Alteromonas</taxon>
    </lineage>
</organism>
<dbReference type="EMBL" id="JAAAWN010000003">
    <property type="protein sequence ID" value="NDV90268.1"/>
    <property type="molecule type" value="Genomic_DNA"/>
</dbReference>
<sequence>MQTLTLNEITKVSGGELDRETQQSIVGTLVGGISGGNIFAVALSQWAMGQYYDFQHHINISASGPATNYLATRQLRTMRRE</sequence>
<dbReference type="AlphaFoldDB" id="A0A7X5LJ57"/>